<dbReference type="PROSITE" id="PS50231">
    <property type="entry name" value="RICIN_B_LECTIN"/>
    <property type="match status" value="1"/>
</dbReference>
<keyword evidence="3" id="KW-1185">Reference proteome</keyword>
<dbReference type="SUPFAM" id="SSF50370">
    <property type="entry name" value="Ricin B-like lectins"/>
    <property type="match status" value="1"/>
</dbReference>
<evidence type="ECO:0000313" key="3">
    <source>
        <dbReference type="Proteomes" id="UP000327011"/>
    </source>
</evidence>
<reference evidence="2 3" key="1">
    <citation type="submission" date="2019-09" db="EMBL/GenBank/DDBJ databases">
        <title>Screening of Novel Bioactive Compounds from Soil-Associated.</title>
        <authorList>
            <person name="Gong X."/>
        </authorList>
    </citation>
    <scope>NUCLEOTIDE SEQUENCE [LARGE SCALE GENOMIC DNA]</scope>
    <source>
        <strain evidence="2 3">Gxj-6</strain>
    </source>
</reference>
<protein>
    <submittedName>
        <fullName evidence="2">Ricin-type beta-trefoil lectin domain protein</fullName>
    </submittedName>
</protein>
<dbReference type="Proteomes" id="UP000327011">
    <property type="component" value="Unassembled WGS sequence"/>
</dbReference>
<dbReference type="Pfam" id="PF00652">
    <property type="entry name" value="Ricin_B_lectin"/>
    <property type="match status" value="1"/>
</dbReference>
<gene>
    <name evidence="2" type="ORF">F5972_08380</name>
</gene>
<name>A0A5J5K892_9ACTN</name>
<dbReference type="EMBL" id="VYTZ01000003">
    <property type="protein sequence ID" value="KAA9379659.1"/>
    <property type="molecule type" value="Genomic_DNA"/>
</dbReference>
<dbReference type="InterPro" id="IPR035992">
    <property type="entry name" value="Ricin_B-like_lectins"/>
</dbReference>
<sequence>MGVCLASRLSSTALGTHTPVSYLPAHEKGIFMHTSSKKRIFRMIPFALLLPAVLALSTTHASAATSYLLRNNGSGDCLDSNASGNAYLNPCDSGNNFQRWEFVNANWGALLKDVATGRCLDSNASGSVYTNPCSTGNAYQNWVQPSGNYYKNVATGLCLRVGGNYLDEARTQSCGTSSYFSWTRL</sequence>
<organism evidence="2 3">
    <name type="scientific">Microbispora cellulosiformans</name>
    <dbReference type="NCBI Taxonomy" id="2614688"/>
    <lineage>
        <taxon>Bacteria</taxon>
        <taxon>Bacillati</taxon>
        <taxon>Actinomycetota</taxon>
        <taxon>Actinomycetes</taxon>
        <taxon>Streptosporangiales</taxon>
        <taxon>Streptosporangiaceae</taxon>
        <taxon>Microbispora</taxon>
    </lineage>
</organism>
<dbReference type="AlphaFoldDB" id="A0A5J5K892"/>
<dbReference type="Gene3D" id="2.80.10.50">
    <property type="match status" value="1"/>
</dbReference>
<proteinExistence type="predicted"/>
<evidence type="ECO:0000313" key="2">
    <source>
        <dbReference type="EMBL" id="KAA9379659.1"/>
    </source>
</evidence>
<dbReference type="SMART" id="SM00458">
    <property type="entry name" value="RICIN"/>
    <property type="match status" value="1"/>
</dbReference>
<dbReference type="CDD" id="cd23415">
    <property type="entry name" value="beta-trefoil_Ricin_AH"/>
    <property type="match status" value="1"/>
</dbReference>
<evidence type="ECO:0000259" key="1">
    <source>
        <dbReference type="SMART" id="SM00458"/>
    </source>
</evidence>
<dbReference type="InterPro" id="IPR000772">
    <property type="entry name" value="Ricin_B_lectin"/>
</dbReference>
<feature type="domain" description="Ricin B lectin" evidence="1">
    <location>
        <begin position="65"/>
        <end position="185"/>
    </location>
</feature>
<dbReference type="GO" id="GO:0030246">
    <property type="term" value="F:carbohydrate binding"/>
    <property type="evidence" value="ECO:0007669"/>
    <property type="project" value="UniProtKB-KW"/>
</dbReference>
<comment type="caution">
    <text evidence="2">The sequence shown here is derived from an EMBL/GenBank/DDBJ whole genome shotgun (WGS) entry which is preliminary data.</text>
</comment>
<keyword evidence="2" id="KW-0430">Lectin</keyword>
<accession>A0A5J5K892</accession>